<dbReference type="PROSITE" id="PS00455">
    <property type="entry name" value="AMP_BINDING"/>
    <property type="match status" value="6"/>
</dbReference>
<dbReference type="GO" id="GO:0016874">
    <property type="term" value="F:ligase activity"/>
    <property type="evidence" value="ECO:0007669"/>
    <property type="project" value="UniProtKB-KW"/>
</dbReference>
<dbReference type="InterPro" id="IPR020845">
    <property type="entry name" value="AMP-binding_CS"/>
</dbReference>
<dbReference type="GO" id="GO:0005737">
    <property type="term" value="C:cytoplasm"/>
    <property type="evidence" value="ECO:0007669"/>
    <property type="project" value="TreeGrafter"/>
</dbReference>
<keyword evidence="1" id="KW-0596">Phosphopantetheine</keyword>
<dbReference type="InterPro" id="IPR023213">
    <property type="entry name" value="CAT-like_dom_sf"/>
</dbReference>
<dbReference type="NCBIfam" id="TIGR01733">
    <property type="entry name" value="AA-adenyl-dom"/>
    <property type="match status" value="3"/>
</dbReference>
<feature type="domain" description="Carrier" evidence="4">
    <location>
        <begin position="766"/>
        <end position="842"/>
    </location>
</feature>
<keyword evidence="3" id="KW-0436">Ligase</keyword>
<dbReference type="FunFam" id="1.10.1200.10:FF:000005">
    <property type="entry name" value="Nonribosomal peptide synthetase 1"/>
    <property type="match status" value="4"/>
</dbReference>
<dbReference type="FunFam" id="3.30.300.30:FF:000015">
    <property type="entry name" value="Nonribosomal peptide synthase SidD"/>
    <property type="match status" value="6"/>
</dbReference>
<dbReference type="Gene3D" id="3.30.300.30">
    <property type="match status" value="6"/>
</dbReference>
<gene>
    <name evidence="5" type="ORF">PEBR_05419</name>
</gene>
<feature type="domain" description="Carrier" evidence="4">
    <location>
        <begin position="1877"/>
        <end position="1953"/>
    </location>
</feature>
<dbReference type="Proteomes" id="UP000190744">
    <property type="component" value="Unassembled WGS sequence"/>
</dbReference>
<dbReference type="InterPro" id="IPR009081">
    <property type="entry name" value="PP-bd_ACP"/>
</dbReference>
<dbReference type="EMBL" id="LJBN01000099">
    <property type="protein sequence ID" value="OOQ90174.1"/>
    <property type="molecule type" value="Genomic_DNA"/>
</dbReference>
<feature type="domain" description="Carrier" evidence="4">
    <location>
        <begin position="4023"/>
        <end position="4097"/>
    </location>
</feature>
<feature type="domain" description="Carrier" evidence="4">
    <location>
        <begin position="6191"/>
        <end position="6267"/>
    </location>
</feature>
<evidence type="ECO:0000256" key="2">
    <source>
        <dbReference type="ARBA" id="ARBA00022553"/>
    </source>
</evidence>
<protein>
    <recommendedName>
        <fullName evidence="4">Carrier domain-containing protein</fullName>
    </recommendedName>
</protein>
<dbReference type="Pfam" id="PF00501">
    <property type="entry name" value="AMP-binding"/>
    <property type="match status" value="6"/>
</dbReference>
<reference evidence="6" key="1">
    <citation type="submission" date="2015-09" db="EMBL/GenBank/DDBJ databases">
        <authorList>
            <person name="Fill T.P."/>
            <person name="Baretta J.F."/>
            <person name="de Almeida L.G."/>
            <person name="Rocha M."/>
            <person name="de Souza D.H."/>
            <person name="Malavazi I."/>
            <person name="Cerdeira L.T."/>
            <person name="Hong H."/>
            <person name="Samborskyy M."/>
            <person name="de Vasconcelos A.T."/>
            <person name="Leadlay P."/>
            <person name="Rodrigues-Filho E."/>
        </authorList>
    </citation>
    <scope>NUCLEOTIDE SEQUENCE [LARGE SCALE GENOMIC DNA]</scope>
    <source>
        <strain evidence="6">LaBioMMi 136</strain>
    </source>
</reference>
<feature type="domain" description="Carrier" evidence="4">
    <location>
        <begin position="5114"/>
        <end position="5190"/>
    </location>
</feature>
<dbReference type="SMART" id="SM01294">
    <property type="entry name" value="PKS_PP_betabranch"/>
    <property type="match status" value="1"/>
</dbReference>
<evidence type="ECO:0000259" key="4">
    <source>
        <dbReference type="PROSITE" id="PS50075"/>
    </source>
</evidence>
<dbReference type="InterPro" id="IPR010071">
    <property type="entry name" value="AA_adenyl_dom"/>
</dbReference>
<dbReference type="SUPFAM" id="SSF47336">
    <property type="entry name" value="ACP-like"/>
    <property type="match status" value="6"/>
</dbReference>
<comment type="caution">
    <text evidence="5">The sequence shown here is derived from an EMBL/GenBank/DDBJ whole genome shotgun (WGS) entry which is preliminary data.</text>
</comment>
<dbReference type="PANTHER" id="PTHR45527">
    <property type="entry name" value="NONRIBOSOMAL PEPTIDE SYNTHETASE"/>
    <property type="match status" value="1"/>
</dbReference>
<evidence type="ECO:0000256" key="3">
    <source>
        <dbReference type="ARBA" id="ARBA00022598"/>
    </source>
</evidence>
<dbReference type="FunFam" id="3.40.50.12780:FF:000014">
    <property type="entry name" value="Nonribosomal peptide synthetase 1"/>
    <property type="match status" value="1"/>
</dbReference>
<dbReference type="GO" id="GO:0031177">
    <property type="term" value="F:phosphopantetheine binding"/>
    <property type="evidence" value="ECO:0007669"/>
    <property type="project" value="InterPro"/>
</dbReference>
<dbReference type="CDD" id="cd05918">
    <property type="entry name" value="A_NRPS_SidN3_like"/>
    <property type="match status" value="6"/>
</dbReference>
<dbReference type="NCBIfam" id="NF003417">
    <property type="entry name" value="PRK04813.1"/>
    <property type="match status" value="6"/>
</dbReference>
<dbReference type="InterPro" id="IPR006162">
    <property type="entry name" value="Ppantetheine_attach_site"/>
</dbReference>
<dbReference type="InterPro" id="IPR000873">
    <property type="entry name" value="AMP-dep_synth/lig_dom"/>
</dbReference>
<dbReference type="PANTHER" id="PTHR45527:SF1">
    <property type="entry name" value="FATTY ACID SYNTHASE"/>
    <property type="match status" value="1"/>
</dbReference>
<dbReference type="GO" id="GO:0044550">
    <property type="term" value="P:secondary metabolite biosynthetic process"/>
    <property type="evidence" value="ECO:0007669"/>
    <property type="project" value="TreeGrafter"/>
</dbReference>
<dbReference type="Gene3D" id="1.10.1200.10">
    <property type="entry name" value="ACP-like"/>
    <property type="match status" value="6"/>
</dbReference>
<dbReference type="Gene3D" id="3.30.559.10">
    <property type="entry name" value="Chloramphenicol acetyltransferase-like domain"/>
    <property type="match status" value="6"/>
</dbReference>
<dbReference type="CDD" id="cd19545">
    <property type="entry name" value="FUM14_C_NRPS-like"/>
    <property type="match status" value="4"/>
</dbReference>
<dbReference type="InterPro" id="IPR020806">
    <property type="entry name" value="PKS_PP-bd"/>
</dbReference>
<dbReference type="InterPro" id="IPR001242">
    <property type="entry name" value="Condensation_dom"/>
</dbReference>
<dbReference type="Gene3D" id="3.40.50.12780">
    <property type="entry name" value="N-terminal domain of ligase-like"/>
    <property type="match status" value="6"/>
</dbReference>
<dbReference type="Gene3D" id="3.30.559.30">
    <property type="entry name" value="Nonribosomal peptide synthetase, condensation domain"/>
    <property type="match status" value="6"/>
</dbReference>
<feature type="domain" description="Carrier" evidence="4">
    <location>
        <begin position="2960"/>
        <end position="3037"/>
    </location>
</feature>
<sequence>MEKDERAIDKVPLLPDRGTARASIESFEVPSNLKEIEKFCVRHEIESSRFFKAVWSIVLSQLTETDSVYFGFTESSDNTRSEPWVRLDLVQGDMTPESSLNVLLRGDGLSTKSLGCEIPPAYSTALFISSGTINLGKWPDSMSHENLDLIFLVAAGEECRSQAIRVIYRASALSAFELRNLNSMITSVIKSVLQNADQRIQDLYLFSAINKEDVSKWNDKTWKTHDTSQSIDDWIHQRASERPKDLAICCWDAELTYEQLECRTVKLACHLRDVGVKSQVMVPVTFEKSSLAIIAQLAVMKAGGAFVPVDPALPSDRIKHMVNQTQASIGLTSAKYASLMGTHVKTVITLSEEFLQSLPLPPINSLDTVGFDNPAYILFTSGSTGQPKGCVINHGALATVANQALSMDIQRQSRVLQFASFSFAASIIEIYFTLTSGATICIPSDDDRLNRLSAVMNEMRVDWAMLTPSAATTLTGPKAVPYLKTLVSVGESLGRHQCRVWAKDVRLYEALGCSEYSGIVCVSKPIASEEDRGIVGSSASANLWVVDPNDPDKPVPVGVVGELWIDGPALARGYLHDPVRTESVFVKRPKWMCEINSSLSSLVYKTGDLVQYVAGGSLRYVARKDTQVKIRGQRVELGEVEFQIRQACSRIDSVIAEAAAPFNSNGSKIIVAFLSSNDFVDGKPAFAELPALGDTSSTFRAHVQEIKRFLSQNLPNYMQPSVYLPLRYIPKTLTGKIDRRSLRDIIPRMSRSDLEWYQFTPSPIIAPSTELEKSVHSMFSDILRLNPSDFGVHQSFIQLGGDSVIAMRLANCCLLAGLPLSASTILERGTVAEIAKSLQNTEDSSTQPSVDLANPSSPNFAPQLIDSFGIDPHSVEDVYPCSAVQQGMLLSQLRDPRLYEVRIVWEIKKTDTQSVNVARFQNAWLKLCNRHPILRTRICKDFVHNDITYQVVQKEVLNEVLIAPERDLNPMSLPRRENADDDHFTALPNLVLLTGFNPMRAALDISHLLMDGLSISIMMRDLEILYEAESGQSLQALGPVSNYYDYVSYLSELQSHKSLEFWRDLLSNVSPCTLPSLVDSYAMIPEQELRSHSVELGEVSHFWKTCQSHEVTLASLFKMAWGLLLRCYTGSDTVCFGDSVSGRDAPLDGINNAVGTYLHETVCQITFDQENSIAGTLRSIHADFIKILPHKHVPLADIQHAVGTGATNLFNTGLSVAPQLSEDVPGTRAINIAEIDRVGPTEYDVVLEVHVHGESVQGIVKYWSQALDDQQAQRLGRTLQQILSQILLSSNQSSDDGVISGSLNTSPGGCSIRDLQTISAQDLEEIWSWNASIPETVLSTVHTLISEHVMKSPTAPAVCAWDGNLTYLELDTLSTKFAHQIASLGVRPGVIVPLCFEKSLWMPVAVLGVMKAGGASVALDITQPLERLRSITQQVQAITIVCSKAQHFLARQLGVTDVVALDKESVDGLQRPLEKILPSVQPTDLLYLVFTSGSTGTPKGVMISHQNFCSAVKHHQQAMGITSESRVLDFVTYAFDIAWSNILHSLTAGACLCIPHEEDRHTNITQPLTSMRVNYAFVTPTVARLFNASEAPTLRTLLCGGELLTEADVLQWTPQVDLRNTYGPAECTIISNAQPVNPRRAGNPGLGKGVGCNLWIVNPDSDSQLMPVGCTGELWIEGPIVGNGYLGDPVKTAATFFKHVDWPSPRGQSERQWQLYKTGDLVRYDPSGNIVFVRRKDGQAKIRGQRMELGEVEYHAQRFLRERINAGVVAEVIQPSGRPSPMLVLFLSVGEDADGAEKEILTIEDCQLILRKFTSGLLDQLRSKLPSYMIPAAIIPLSEIPVTPNGKTDRRKLRQIGSLYSLEQLAELDPTRHEFREPTTDTERALQHLWASILQVNPQSIGARDSFLQIGGDSVGIMRLVGEARAHNLSFSVAQVFQNPRLEDLALVARQTEAKEEKVLPFSLLGQHVALTEARAQAAQQCHLAEADIEDLYPCTPLQEGLMSLSSHNGDYIDRSIMELRHEVDLDRFQTAWEGVITAEPILRTRIVNLQGQGLVQVVVKESARLYRGDDLESYLRHDSDKQMGLGARLARFALIQTSQDHTSNVNKCFVLTLHHAVYDAWSVPLLIEQLVARYNDLKPNVHTPFQNFIKHILQRDPEVDDYWRKELATFASGPFPTLPHATYQPRADKTFKYSISGLQWLRGDITLPNVIRAAWTILTAHYTNSSDVIFGAILSGRHIPVTGIEKVTGPTIATVPVRVNFDWDASAESLMNKLQTQSVEMTAYEQTGLQNIRKISPEIRENSEFQTLLIVLPMAKNSGDTLREQIFEKERGETDRHSITEFNAFSSYALNLLCQITEDGAELLISYDSHVIDEVQTQRLIKQFHHILGQLTLKKNCRNAISDISSASPEDIEDIWTWNAEVPASRNRCIHDLISENAKSDPGAIAVSAWDGSLSYRELDDKSSRLAHHLIHLGVATGCVVPLCIEKSVWMPVVQLAVMKTGAASIALDISQPPERLIVIIEQVKPPVIIASTTQDMTATRQKFPSSAFVDIDAKRMNALPSPLDSGLPLVQPSSPVYVVFTSGSTGTPKGVVVTHSNISSAMFHQADRLKLGPGSRVFDFASYAFDISWLNFFITLTSGHCLCIPSDTDRKNDIAGSMTRLKANFACLTASVARMIRPDQVPHLKTLVLAGETPTANDYISWAGAVNLHNGYGPAECTPLSALTQPVVESSKPANIGFGMGLNTWIVNQENSDTLASIGSVGELWLEGPLVGHGYHLDPDRTSAVFTENPPWLQRGSSRHPGRNGLLYRTGDLARYDDNGSLIFVGRKDTQVKIRGQRIELQEVEHHVQQNISSTFHGSVAAEVILPVDRKEPILAAFMSMDQDGPEAPISTKVYTDGLVDKLTQKLPMYMIPKVFIPIAQIPRTTTGKVDYRSLRKIGSSLSLEQLAESNPSRQYREPTTEAERTLQALWATTLSISPETISASDSFLEIGGDSISAMQLVSLAGDQEKLSFTVADVFRHPRLEELARIICSVHEKDEVIVPFSLLREGKEEIREFVAKRCGVIPDQVEDIYPCTPLQKGMMSSTIRRPGSYITRNVFELRDSVDATKLKEAWALIVEENPIFRTRIVDIPNRGLMQVVMAENLTWSLSNSLSSYLATDRQISMDLASPLARFCFIQEDEQRYMVTTLHHAIYDGWSMSLALDSMEKAYFQEKRSQLYPFRHFIKSHSLSPETTTSFWQRELAGIRAEPFPSLPSANYEVQANSTMTHEVSGLNWPSSGITPSTFLRATWALLTANYHQSPGDGTKEVLFGATVSGRQGAIQGIERVVGPTIATVPVRVQLPQGIKTRTFLEGIQRQTVDMTEFEQTGLQEIRQISEDGDLATRFQSLLVVQPVSFGDHYSNNRIFKPASEEIINSYITMLKSFSSYSLMLLCQLKPNGVQLIFIFDSEVVKSVQIERLSRQMDHVLRQLCHQKPNELENPIDKIEILSPSDRDDIWTWNSNVISPCDDGLVHNAISSRTSRDPERQAIFAWDGQLSYSGLEEMSTKIAHVLHKPEFGICRGDIVALRFEKSMWMPVFMTALIKLGATVAQLSSSMTRSRIEAIHSAVSLKMILTNLDMIRLENLVTLSISRVIEDAQKMGLHSLSPIESPDEVAHILFTSGSSGVPKGIVWSHRALMANVKAISTLKIIIETYAALVSGACLCIPSENDRINSLSPTMSRMKTNWVCLTPSTSSMVNPESIPSLETCVFAGENLPDSVVRSWSQFCTIFNWYGPAECSTAISCQVNGAKLNWQPGTIGSPLASTCWIVDISNPEILLPVGAVGELLLEGPPLMSNYVAGSGITGHFVKPKWFQNWTENADCEVGEKKNLHLYRTGDLVRYHSDGRIIYIGRKDAQVKIRGQRVELSEVEAHLRQNLPRDLSASVAADIIRPSSGDPILAAFIATGNPNSLKGSSTIVSLREGLFDQLPRYMVPSAYIPVDSIPLTSNGKINRYKLREMGSSFTLEQLAALSATDEKYRKPTTAKELALQKLWNRVLGITPQRACDNFLHIGGDSIAAMRLVGAARDEGFEFSVSDVFKHPRLEKLAEQMQPAQSSPQIVLPFSLLPPHITVTEAKAQAAELCEVTDAQIENIYPCTSLQQGMISLTVRRSGDYVNRSILELHSHVDLSRLTKAWQSVIRETPILRTRIVDLPDLGLVQAVMIDEECESWSAINDIDSYLIADKEIQMGLGTPLARFGLVTDKKTSARSLVLTLHHSLYDGWCFPHILDAVHREYYGVQERPALLPFDIFIKHSAQIADSPVARVFWESQFKGIAAEPFPSLLTAGDEVKADQTYQHNVCGIRWPKTEITPSSIIRTAWAILTARYQNATDVVFGATVTGRQAPIPGIERVIGPTIATVPIRVKFSGADTVEELLNQIQQQAIAMIDFEQTGLQNIQQLSTEAEMATKFQTLLVVQPDSYDRKTDNEDGDLLVPWTEEQKAKSVAVYSHFSSYALMLIFQLKPNGGIEMYVSFDSKVLDPVQIQRLTEQMEHIIRQLCSKNPNRQVSEIQAATAKDLEDIWAWNSCIPVIEEISVPDLIARRVLQSPNQIAIDAWDGKMTYAEMAQASAYLAYRFKQLGLQRNDIVALHFEKSKWMPIAMMATLKLGAVVLQFSEAQTKARMDTIFGTVPPRFVVTNIKHESHGIIPVYQITEILRESFADHDMNVLEDASLRHVTPSNPNDPAHIIFTSGSTGVPKGIVWHHASLTANVQILSTRFSMTAETRVFQFVSYDFDVSNIEAYATFSAGGCLCIPNEADRISELSSTMSRYEATWVFLTPSASEMLYPAAVPSLQTLTFGGEKLSTVHVERFTSHANIYNWYGPGEAALSTLCSIEPQIWTPGLIGPPLASSIWIVDPTDTEVLLPIGAIGELLVYSPSMMSHYVKGTADNEDHFVKPRWLAQGRAGHTQQQVKLYRSGDLVRYLSDGSLVYVGRKDAQVKIRGQRVELTDIEAHIRSKLLERAVDIPVAVDVICPSQSADPLLVAFIPIGDSAGNPVDEIRQSLFPLTRGLREQLATALPRHMLPGSYIPVNRIPLTANGKADRRSLRATGASYTLEELAQFDPDRSNAHREPTTKMEIAMRKLWASTLKISERSISTRDSFLQIGGDSIAAMRLVGAARKQGLLMTVANVFQQPRLDKLARCVSYVSLGNEEEPILPFSLLPAIIDAEKARAEAAQQCGVSSADIEDIYPCTPLQEGLLAITQIRPGEYVSCAARKLQPNVDIQRLKKTLHDLMDRIPILRTRIVDLAGIGLVQVVLTSSKSQCGQSLDLDDFHQQQTIEPMALGTSLSRFALIGEDDTRRLVWVIHHALYDGWSMPLMLEQLTSLYLGENVPDLAPFSRFIKYLASGEGCSSEFWQAQLENSEAAPFPALPTVGYEPRANELVRLSLPRVEWPATDITASSVIRAAWALLNSQYSSSSDTIFGVTMTGRQVPVSGVERMGGPTITTVPVRIKVAWDSSVSSFLSTVQAQMIDMIPHEQAGLQNIREISPEINQASQFQTLLVVQPASNSTQETAESRIFEFSRQEESDRRISELNSFTSYAIMWMCHVDEKGMDLSISFDSHVIPTSQIERMARQFEHIVRTLSFSQSEKCSLRDLDLLSERDLDTIWTWNAAVPFAEERPLYELISNIAHKHPDSLAINAWDGQMTYSELDRTSSKLASRLVALGARPTVTIPLHFEKSLWMPVAILAVLKSGSSFLQLSTAVSAERMEAILNATQPLFALSSSERYHGLPSHITTYVVPKILEDVSSPERFWPTAYSPDAISNIIFTSGSTGTPKGIKWSHRALSTNIRDAGKALSISQKSRVFQFAAYDFDVSILESLGSLLHGACLCIPSEDERKNRLAEAITKYHASTIFLTPSVSEILLPDALPTLDTVIFGGEALTIQTVSKWASHVTVKNYYGPAECSSASHCTIDPSTWAVGDIGRPDAVVFWVANPENHDLLVPVGAIGELLVEGPTLSSGFINRGDEGAFVYPKWLAEGNAAHCGRRGRVYKTGDLVRQTVPGTFVYVGRKDAQVKIRGQRVELSEVEYYLNRHLTDGSEVTVAAEVVTPLNGTKPVLVGFLAIGEAANDENEARLRISKHTQGLLHNLASKLHAYMVPNAFIPVNSIPTTATSKINRRMLREIGAKFSPEQLARLNSGACDRRRKPETSTECIIQKLWATLLRVSEDSIGLDDNFLVLGGDSIKAMQFVRTAQEYGLNLAVTDVFLHPRLIDLASVAIEKTKVSQEFDFDSLFSQTKQQLIQSGVLSSLGLSSHDMIQVFPVSDFQKFYVSALEQDTLEKFAHCYIDLPKGLSVSNVVVNCEKLWNHLDILRIVFIMIDGTPVQALFRGFTPSIDVHEVQGDLVEASEKIYFEDFHRAYQRGRPVTNFIITYTQDGHIRLALRISHAQFDGLSLSCFLSTFSALSNGLVPAQNPGFANYIAHLTETRGDGDSHWRSLLSGSQISWPSWFSRAHAPSPADVHQEAIMLSKRVLAPQKYREYTSSTVFSTICAHTIASLTRSDDVVLGYLTTGRPCLDPSLQEMAGPCVNIVPLRVSLQGEGCFEDSLSAVQKQRIAGFSRDSDQLTDIVQNCTDWPSDTEHFGFGVHFLNIEDQLENKIANSSAQLIPHTVKPAITFPTIILAARPRGADEWEVEVRGGGDFHSKQDLETIMEAIVTCIKLYG</sequence>
<name>A0A1S9RXC2_PENBI</name>
<dbReference type="SMART" id="SM00823">
    <property type="entry name" value="PKS_PP"/>
    <property type="match status" value="6"/>
</dbReference>
<dbReference type="GO" id="GO:0043041">
    <property type="term" value="P:amino acid activation for nonribosomal peptide biosynthetic process"/>
    <property type="evidence" value="ECO:0007669"/>
    <property type="project" value="TreeGrafter"/>
</dbReference>
<dbReference type="SUPFAM" id="SSF56801">
    <property type="entry name" value="Acetyl-CoA synthetase-like"/>
    <property type="match status" value="6"/>
</dbReference>
<evidence type="ECO:0000313" key="6">
    <source>
        <dbReference type="Proteomes" id="UP000190744"/>
    </source>
</evidence>
<dbReference type="InterPro" id="IPR045851">
    <property type="entry name" value="AMP-bd_C_sf"/>
</dbReference>
<organism evidence="5 6">
    <name type="scientific">Penicillium brasilianum</name>
    <dbReference type="NCBI Taxonomy" id="104259"/>
    <lineage>
        <taxon>Eukaryota</taxon>
        <taxon>Fungi</taxon>
        <taxon>Dikarya</taxon>
        <taxon>Ascomycota</taxon>
        <taxon>Pezizomycotina</taxon>
        <taxon>Eurotiomycetes</taxon>
        <taxon>Eurotiomycetidae</taxon>
        <taxon>Eurotiales</taxon>
        <taxon>Aspergillaceae</taxon>
        <taxon>Penicillium</taxon>
    </lineage>
</organism>
<dbReference type="FunFam" id="3.30.559.30:FF:000003">
    <property type="entry name" value="Nonribosomal peptide synthase SidD"/>
    <property type="match status" value="4"/>
</dbReference>
<keyword evidence="2" id="KW-0597">Phosphoprotein</keyword>
<dbReference type="Pfam" id="PF00668">
    <property type="entry name" value="Condensation"/>
    <property type="match status" value="6"/>
</dbReference>
<dbReference type="SUPFAM" id="SSF52777">
    <property type="entry name" value="CoA-dependent acyltransferases"/>
    <property type="match status" value="12"/>
</dbReference>
<proteinExistence type="predicted"/>
<dbReference type="PROSITE" id="PS50075">
    <property type="entry name" value="CARRIER"/>
    <property type="match status" value="6"/>
</dbReference>
<dbReference type="InterPro" id="IPR042099">
    <property type="entry name" value="ANL_N_sf"/>
</dbReference>
<evidence type="ECO:0000313" key="5">
    <source>
        <dbReference type="EMBL" id="OOQ90174.1"/>
    </source>
</evidence>
<accession>A0A1S9RXC2</accession>
<dbReference type="CDD" id="cd19542">
    <property type="entry name" value="CT_NRPS-like"/>
    <property type="match status" value="1"/>
</dbReference>
<dbReference type="PROSITE" id="PS00012">
    <property type="entry name" value="PHOSPHOPANTETHEINE"/>
    <property type="match status" value="4"/>
</dbReference>
<evidence type="ECO:0000256" key="1">
    <source>
        <dbReference type="ARBA" id="ARBA00022450"/>
    </source>
</evidence>
<dbReference type="InterPro" id="IPR036736">
    <property type="entry name" value="ACP-like_sf"/>
</dbReference>
<dbReference type="Pfam" id="PF00550">
    <property type="entry name" value="PP-binding"/>
    <property type="match status" value="6"/>
</dbReference>